<evidence type="ECO:0000313" key="7">
    <source>
        <dbReference type="EMBL" id="SFL89982.1"/>
    </source>
</evidence>
<comment type="similarity">
    <text evidence="1">Belongs to the beta-class carbonic anhydrase family.</text>
</comment>
<gene>
    <name evidence="7" type="ORF">SAMN04490355_102463</name>
</gene>
<dbReference type="Proteomes" id="UP000199520">
    <property type="component" value="Unassembled WGS sequence"/>
</dbReference>
<feature type="binding site" evidence="6">
    <location>
        <position position="43"/>
    </location>
    <ligand>
        <name>Zn(2+)</name>
        <dbReference type="ChEBI" id="CHEBI:29105"/>
    </ligand>
</feature>
<dbReference type="GO" id="GO:0008270">
    <property type="term" value="F:zinc ion binding"/>
    <property type="evidence" value="ECO:0007669"/>
    <property type="project" value="InterPro"/>
</dbReference>
<feature type="binding site" evidence="6">
    <location>
        <position position="45"/>
    </location>
    <ligand>
        <name>Zn(2+)</name>
        <dbReference type="ChEBI" id="CHEBI:29105"/>
    </ligand>
</feature>
<dbReference type="EMBL" id="FOTS01000024">
    <property type="protein sequence ID" value="SFL89982.1"/>
    <property type="molecule type" value="Genomic_DNA"/>
</dbReference>
<keyword evidence="8" id="KW-1185">Reference proteome</keyword>
<dbReference type="CDD" id="cd03379">
    <property type="entry name" value="beta_CA_cladeD"/>
    <property type="match status" value="1"/>
</dbReference>
<dbReference type="SMART" id="SM00947">
    <property type="entry name" value="Pro_CA"/>
    <property type="match status" value="1"/>
</dbReference>
<feature type="binding site" evidence="6">
    <location>
        <position position="101"/>
    </location>
    <ligand>
        <name>Zn(2+)</name>
        <dbReference type="ChEBI" id="CHEBI:29105"/>
    </ligand>
</feature>
<evidence type="ECO:0000256" key="1">
    <source>
        <dbReference type="ARBA" id="ARBA00006217"/>
    </source>
</evidence>
<comment type="catalytic activity">
    <reaction evidence="5">
        <text>hydrogencarbonate + H(+) = CO2 + H2O</text>
        <dbReference type="Rhea" id="RHEA:10748"/>
        <dbReference type="ChEBI" id="CHEBI:15377"/>
        <dbReference type="ChEBI" id="CHEBI:15378"/>
        <dbReference type="ChEBI" id="CHEBI:16526"/>
        <dbReference type="ChEBI" id="CHEBI:17544"/>
        <dbReference type="EC" id="4.2.1.1"/>
    </reaction>
</comment>
<dbReference type="AlphaFoldDB" id="A0A1I4LG60"/>
<dbReference type="SUPFAM" id="SSF53056">
    <property type="entry name" value="beta-carbonic anhydrase, cab"/>
    <property type="match status" value="1"/>
</dbReference>
<evidence type="ECO:0000256" key="4">
    <source>
        <dbReference type="ARBA" id="ARBA00022833"/>
    </source>
</evidence>
<keyword evidence="3 6" id="KW-0479">Metal-binding</keyword>
<evidence type="ECO:0000256" key="3">
    <source>
        <dbReference type="ARBA" id="ARBA00022723"/>
    </source>
</evidence>
<dbReference type="Pfam" id="PF00484">
    <property type="entry name" value="Pro_CA"/>
    <property type="match status" value="1"/>
</dbReference>
<comment type="cofactor">
    <cofactor evidence="6">
        <name>Zn(2+)</name>
        <dbReference type="ChEBI" id="CHEBI:29105"/>
    </cofactor>
    <text evidence="6">Binds 1 zinc ion per subunit.</text>
</comment>
<organism evidence="7 8">
    <name type="scientific">Pelosinus propionicus DSM 13327</name>
    <dbReference type="NCBI Taxonomy" id="1123291"/>
    <lineage>
        <taxon>Bacteria</taxon>
        <taxon>Bacillati</taxon>
        <taxon>Bacillota</taxon>
        <taxon>Negativicutes</taxon>
        <taxon>Selenomonadales</taxon>
        <taxon>Sporomusaceae</taxon>
        <taxon>Pelosinus</taxon>
    </lineage>
</organism>
<dbReference type="STRING" id="1123291.SAMN04490355_102463"/>
<accession>A0A1I4LG60</accession>
<dbReference type="InterPro" id="IPR036874">
    <property type="entry name" value="Carbonic_anhydrase_sf"/>
</dbReference>
<proteinExistence type="inferred from homology"/>
<protein>
    <recommendedName>
        <fullName evidence="2">carbonic anhydrase</fullName>
        <ecNumber evidence="2">4.2.1.1</ecNumber>
    </recommendedName>
</protein>
<evidence type="ECO:0000256" key="5">
    <source>
        <dbReference type="ARBA" id="ARBA00048348"/>
    </source>
</evidence>
<evidence type="ECO:0000256" key="2">
    <source>
        <dbReference type="ARBA" id="ARBA00012925"/>
    </source>
</evidence>
<name>A0A1I4LG60_9FIRM</name>
<dbReference type="RefSeq" id="WP_090938323.1">
    <property type="nucleotide sequence ID" value="NZ_FOTS01000024.1"/>
</dbReference>
<dbReference type="GO" id="GO:0004089">
    <property type="term" value="F:carbonate dehydratase activity"/>
    <property type="evidence" value="ECO:0007669"/>
    <property type="project" value="UniProtKB-EC"/>
</dbReference>
<sequence length="194" mass="21786">MTTLAQIVQANREFVKEFAGQHLYETGHAISKFPNRHLAIFTCMDTRLVDFLEPAMGIKRGEVKIIKNAGNTITDPFASSIRSLLVAIFELGVKEIMVIGHLDCGMSHSNAEDLTKKMLMRGISADAIKMVEEELKIWLDHFHDPVENVKATVYKIRSNPLIPKDVPVHGLIFNPDNGVIEIIEDGYQLIERCS</sequence>
<dbReference type="PANTHER" id="PTHR43175:SF3">
    <property type="entry name" value="CARBON DISULFIDE HYDROLASE"/>
    <property type="match status" value="1"/>
</dbReference>
<dbReference type="OrthoDB" id="9792260at2"/>
<dbReference type="InterPro" id="IPR001765">
    <property type="entry name" value="Carbonic_anhydrase"/>
</dbReference>
<dbReference type="EC" id="4.2.1.1" evidence="2"/>
<reference evidence="8" key="1">
    <citation type="submission" date="2016-10" db="EMBL/GenBank/DDBJ databases">
        <authorList>
            <person name="Varghese N."/>
            <person name="Submissions S."/>
        </authorList>
    </citation>
    <scope>NUCLEOTIDE SEQUENCE [LARGE SCALE GENOMIC DNA]</scope>
    <source>
        <strain evidence="8">DSM 13327</strain>
    </source>
</reference>
<feature type="binding site" evidence="6">
    <location>
        <position position="104"/>
    </location>
    <ligand>
        <name>Zn(2+)</name>
        <dbReference type="ChEBI" id="CHEBI:29105"/>
    </ligand>
</feature>
<evidence type="ECO:0000313" key="8">
    <source>
        <dbReference type="Proteomes" id="UP000199520"/>
    </source>
</evidence>
<keyword evidence="4 6" id="KW-0862">Zinc</keyword>
<evidence type="ECO:0000256" key="6">
    <source>
        <dbReference type="PIRSR" id="PIRSR601765-1"/>
    </source>
</evidence>
<dbReference type="Gene3D" id="3.40.1050.10">
    <property type="entry name" value="Carbonic anhydrase"/>
    <property type="match status" value="1"/>
</dbReference>
<dbReference type="PANTHER" id="PTHR43175">
    <property type="entry name" value="CARBONIC ANHYDRASE"/>
    <property type="match status" value="1"/>
</dbReference>